<dbReference type="RefSeq" id="XP_028928559.1">
    <property type="nucleotide sequence ID" value="XM_029072726.1"/>
</dbReference>
<feature type="signal peptide" evidence="7">
    <location>
        <begin position="1"/>
        <end position="26"/>
    </location>
</feature>
<sequence>MKARRPEMVRALLAVAVLVEIFQVRASPWGPDAFDDQYLKCAERMETKFAPPLLDEERAAHPAFGAAWEAAAARWEARKARLTLPEGFGDNHGIAALAFVHQARLGTPLAEEFAAAVGRAGRSRDDYIYGFPFKAFHFYLTRALQLLRPECEKTYRRRVFVAGADPFPGGWGPEPVRLGLFAAASSSGPGAGGTPGGAVFAVHTCFGVPAEVFSDAEGDRGLIVPGTEVFRVSHVGTDGARRRAVLHSTNRTCSRYDCAYLGGLKAETCVDNTDRLKPSFTSHPRVKMEEREREDPGTEIREPPAETEAPSKPRDKSGSPNPRLVLPQAPLPTTPGPSERAAGPGHPPAGQGEKSREHVEKPAPNSHPSSSSSSSSSGERRLPALGALAVPLGISVLKLFARL</sequence>
<feature type="compositionally biased region" description="Low complexity" evidence="8">
    <location>
        <begin position="369"/>
        <end position="380"/>
    </location>
</feature>
<dbReference type="Proteomes" id="UP000002279">
    <property type="component" value="Chromosome 10"/>
</dbReference>
<dbReference type="Pfam" id="PF01129">
    <property type="entry name" value="ART"/>
    <property type="match status" value="1"/>
</dbReference>
<dbReference type="KEGG" id="oaa:103170572"/>
<dbReference type="InParanoid" id="A0A6I8NNH6"/>
<dbReference type="Bgee" id="ENSOANG00000031616">
    <property type="expression patterns" value="Expressed in heart and 6 other cell types or tissues"/>
</dbReference>
<accession>A0A6I8NNH6</accession>
<dbReference type="PROSITE" id="PS01291">
    <property type="entry name" value="ART"/>
    <property type="match status" value="1"/>
</dbReference>
<dbReference type="PANTHER" id="PTHR10339:SF4">
    <property type="entry name" value="ECTO-ADP-RIBOSYLTRANSFERASE 3"/>
    <property type="match status" value="1"/>
</dbReference>
<dbReference type="AlphaFoldDB" id="A0A6I8NNH6"/>
<dbReference type="OMA" id="EDPGMKS"/>
<evidence type="ECO:0000256" key="8">
    <source>
        <dbReference type="SAM" id="MobiDB-lite"/>
    </source>
</evidence>
<dbReference type="GeneID" id="103170572"/>
<evidence type="ECO:0000256" key="6">
    <source>
        <dbReference type="ARBA" id="ARBA00047597"/>
    </source>
</evidence>
<reference evidence="9 10" key="1">
    <citation type="journal article" date="2008" name="Nature">
        <title>Genome analysis of the platypus reveals unique signatures of evolution.</title>
        <authorList>
            <person name="Warren W.C."/>
            <person name="Hillier L.W."/>
            <person name="Marshall Graves J.A."/>
            <person name="Birney E."/>
            <person name="Ponting C.P."/>
            <person name="Grutzner F."/>
            <person name="Belov K."/>
            <person name="Miller W."/>
            <person name="Clarke L."/>
            <person name="Chinwalla A.T."/>
            <person name="Yang S.P."/>
            <person name="Heger A."/>
            <person name="Locke D.P."/>
            <person name="Miethke P."/>
            <person name="Waters P.D."/>
            <person name="Veyrunes F."/>
            <person name="Fulton L."/>
            <person name="Fulton B."/>
            <person name="Graves T."/>
            <person name="Wallis J."/>
            <person name="Puente X.S."/>
            <person name="Lopez-Otin C."/>
            <person name="Ordonez G.R."/>
            <person name="Eichler E.E."/>
            <person name="Chen L."/>
            <person name="Cheng Z."/>
            <person name="Deakin J.E."/>
            <person name="Alsop A."/>
            <person name="Thompson K."/>
            <person name="Kirby P."/>
            <person name="Papenfuss A.T."/>
            <person name="Wakefield M.J."/>
            <person name="Olender T."/>
            <person name="Lancet D."/>
            <person name="Huttley G.A."/>
            <person name="Smit A.F."/>
            <person name="Pask A."/>
            <person name="Temple-Smith P."/>
            <person name="Batzer M.A."/>
            <person name="Walker J.A."/>
            <person name="Konkel M.K."/>
            <person name="Harris R.S."/>
            <person name="Whittington C.M."/>
            <person name="Wong E.S."/>
            <person name="Gemmell N.J."/>
            <person name="Buschiazzo E."/>
            <person name="Vargas Jentzsch I.M."/>
            <person name="Merkel A."/>
            <person name="Schmitz J."/>
            <person name="Zemann A."/>
            <person name="Churakov G."/>
            <person name="Kriegs J.O."/>
            <person name="Brosius J."/>
            <person name="Murchison E.P."/>
            <person name="Sachidanandam R."/>
            <person name="Smith C."/>
            <person name="Hannon G.J."/>
            <person name="Tsend-Ayush E."/>
            <person name="McMillan D."/>
            <person name="Attenborough R."/>
            <person name="Rens W."/>
            <person name="Ferguson-Smith M."/>
            <person name="Lefevre C.M."/>
            <person name="Sharp J.A."/>
            <person name="Nicholas K.R."/>
            <person name="Ray D.A."/>
            <person name="Kube M."/>
            <person name="Reinhardt R."/>
            <person name="Pringle T.H."/>
            <person name="Taylor J."/>
            <person name="Jones R.C."/>
            <person name="Nixon B."/>
            <person name="Dacheux J.L."/>
            <person name="Niwa H."/>
            <person name="Sekita Y."/>
            <person name="Huang X."/>
            <person name="Stark A."/>
            <person name="Kheradpour P."/>
            <person name="Kellis M."/>
            <person name="Flicek P."/>
            <person name="Chen Y."/>
            <person name="Webber C."/>
            <person name="Hardison R."/>
            <person name="Nelson J."/>
            <person name="Hallsworth-Pepin K."/>
            <person name="Delehaunty K."/>
            <person name="Markovic C."/>
            <person name="Minx P."/>
            <person name="Feng Y."/>
            <person name="Kremitzki C."/>
            <person name="Mitreva M."/>
            <person name="Glasscock J."/>
            <person name="Wylie T."/>
            <person name="Wohldmann P."/>
            <person name="Thiru P."/>
            <person name="Nhan M.N."/>
            <person name="Pohl C.S."/>
            <person name="Smith S.M."/>
            <person name="Hou S."/>
            <person name="Nefedov M."/>
            <person name="de Jong P.J."/>
            <person name="Renfree M.B."/>
            <person name="Mardis E.R."/>
            <person name="Wilson R.K."/>
        </authorList>
    </citation>
    <scope>NUCLEOTIDE SEQUENCE [LARGE SCALE GENOMIC DNA]</scope>
    <source>
        <strain evidence="9 10">Glennie</strain>
    </source>
</reference>
<keyword evidence="7" id="KW-0520">NAD</keyword>
<evidence type="ECO:0000256" key="2">
    <source>
        <dbReference type="ARBA" id="ARBA00022676"/>
    </source>
</evidence>
<reference evidence="9" key="3">
    <citation type="submission" date="2025-09" db="UniProtKB">
        <authorList>
            <consortium name="Ensembl"/>
        </authorList>
    </citation>
    <scope>IDENTIFICATION</scope>
    <source>
        <strain evidence="9">Glennie</strain>
    </source>
</reference>
<dbReference type="Ensembl" id="ENSOANT00000056693.1">
    <property type="protein sequence ID" value="ENSOANP00000042719.1"/>
    <property type="gene ID" value="ENSOANG00000031616.2"/>
</dbReference>
<evidence type="ECO:0000256" key="5">
    <source>
        <dbReference type="ARBA" id="ARBA00022857"/>
    </source>
</evidence>
<feature type="region of interest" description="Disordered" evidence="8">
    <location>
        <begin position="274"/>
        <end position="380"/>
    </location>
</feature>
<evidence type="ECO:0000256" key="1">
    <source>
        <dbReference type="ARBA" id="ARBA00009558"/>
    </source>
</evidence>
<evidence type="ECO:0000256" key="3">
    <source>
        <dbReference type="ARBA" id="ARBA00022679"/>
    </source>
</evidence>
<evidence type="ECO:0000256" key="7">
    <source>
        <dbReference type="RuleBase" id="RU361228"/>
    </source>
</evidence>
<dbReference type="GO" id="GO:0016779">
    <property type="term" value="F:nucleotidyltransferase activity"/>
    <property type="evidence" value="ECO:0007669"/>
    <property type="project" value="UniProtKB-KW"/>
</dbReference>
<comment type="similarity">
    <text evidence="1 7">Belongs to the Arg-specific ADP-ribosyltransferase family.</text>
</comment>
<proteinExistence type="inferred from homology"/>
<dbReference type="CTD" id="419"/>
<keyword evidence="7" id="KW-0732">Signal</keyword>
<feature type="chain" id="PRO_5026374129" description="NAD(P)(+)--arginine ADP-ribosyltransferase" evidence="7">
    <location>
        <begin position="27"/>
        <end position="403"/>
    </location>
</feature>
<gene>
    <name evidence="9" type="primary">ART3</name>
</gene>
<dbReference type="InterPro" id="IPR000768">
    <property type="entry name" value="ART"/>
</dbReference>
<dbReference type="GO" id="GO:0106274">
    <property type="term" value="F:NAD+-protein-arginine ADP-ribosyltransferase activity"/>
    <property type="evidence" value="ECO:0007669"/>
    <property type="project" value="UniProtKB-EC"/>
</dbReference>
<feature type="compositionally biased region" description="Low complexity" evidence="8">
    <location>
        <begin position="341"/>
        <end position="350"/>
    </location>
</feature>
<keyword evidence="4" id="KW-0548">Nucleotidyltransferase</keyword>
<dbReference type="GO" id="GO:0003950">
    <property type="term" value="F:NAD+ poly-ADP-ribosyltransferase activity"/>
    <property type="evidence" value="ECO:0000318"/>
    <property type="project" value="GO_Central"/>
</dbReference>
<keyword evidence="10" id="KW-1185">Reference proteome</keyword>
<name>A0A6I8NNH6_ORNAN</name>
<evidence type="ECO:0000256" key="4">
    <source>
        <dbReference type="ARBA" id="ARBA00022695"/>
    </source>
</evidence>
<reference evidence="9" key="2">
    <citation type="submission" date="2025-08" db="UniProtKB">
        <authorList>
            <consortium name="Ensembl"/>
        </authorList>
    </citation>
    <scope>IDENTIFICATION</scope>
    <source>
        <strain evidence="9">Glennie</strain>
    </source>
</reference>
<feature type="compositionally biased region" description="Basic and acidic residues" evidence="8">
    <location>
        <begin position="286"/>
        <end position="317"/>
    </location>
</feature>
<dbReference type="EC" id="2.4.2.31" evidence="7"/>
<dbReference type="PRINTS" id="PR00970">
    <property type="entry name" value="RIBTRNSFRASE"/>
</dbReference>
<dbReference type="InterPro" id="IPR050999">
    <property type="entry name" value="ADP-ribosyltransferase_ARG"/>
</dbReference>
<dbReference type="SUPFAM" id="SSF56399">
    <property type="entry name" value="ADP-ribosylation"/>
    <property type="match status" value="1"/>
</dbReference>
<keyword evidence="2 7" id="KW-0328">Glycosyltransferase</keyword>
<protein>
    <recommendedName>
        <fullName evidence="7">NAD(P)(+)--arginine ADP-ribosyltransferase</fullName>
        <ecNumber evidence="7">2.4.2.31</ecNumber>
    </recommendedName>
    <alternativeName>
        <fullName evidence="7">Mono(ADP-ribosyl)transferase</fullName>
    </alternativeName>
</protein>
<keyword evidence="3 7" id="KW-0808">Transferase</keyword>
<dbReference type="GeneTree" id="ENSGT01030000234601"/>
<comment type="catalytic activity">
    <reaction evidence="6 7">
        <text>L-arginyl-[protein] + NAD(+) = N(omega)-(ADP-D-ribosyl)-L-arginyl-[protein] + nicotinamide + H(+)</text>
        <dbReference type="Rhea" id="RHEA:19149"/>
        <dbReference type="Rhea" id="RHEA-COMP:10532"/>
        <dbReference type="Rhea" id="RHEA-COMP:15087"/>
        <dbReference type="ChEBI" id="CHEBI:15378"/>
        <dbReference type="ChEBI" id="CHEBI:17154"/>
        <dbReference type="ChEBI" id="CHEBI:29965"/>
        <dbReference type="ChEBI" id="CHEBI:57540"/>
        <dbReference type="ChEBI" id="CHEBI:142554"/>
        <dbReference type="EC" id="2.4.2.31"/>
    </reaction>
</comment>
<evidence type="ECO:0000313" key="9">
    <source>
        <dbReference type="Ensembl" id="ENSOANP00000042719.1"/>
    </source>
</evidence>
<organism evidence="9 10">
    <name type="scientific">Ornithorhynchus anatinus</name>
    <name type="common">Duckbill platypus</name>
    <dbReference type="NCBI Taxonomy" id="9258"/>
    <lineage>
        <taxon>Eukaryota</taxon>
        <taxon>Metazoa</taxon>
        <taxon>Chordata</taxon>
        <taxon>Craniata</taxon>
        <taxon>Vertebrata</taxon>
        <taxon>Euteleostomi</taxon>
        <taxon>Mammalia</taxon>
        <taxon>Monotremata</taxon>
        <taxon>Ornithorhynchidae</taxon>
        <taxon>Ornithorhynchus</taxon>
    </lineage>
</organism>
<dbReference type="Gene3D" id="3.90.176.10">
    <property type="entry name" value="Toxin ADP-ribosyltransferase, Chain A, domain 1"/>
    <property type="match status" value="1"/>
</dbReference>
<dbReference type="PANTHER" id="PTHR10339">
    <property type="entry name" value="ADP-RIBOSYLTRANSFERASE"/>
    <property type="match status" value="1"/>
</dbReference>
<keyword evidence="5 7" id="KW-0521">NADP</keyword>
<dbReference type="OrthoDB" id="423533at2759"/>
<evidence type="ECO:0000313" key="10">
    <source>
        <dbReference type="Proteomes" id="UP000002279"/>
    </source>
</evidence>
<dbReference type="FunCoup" id="A0A6I8NNH6">
    <property type="interactions" value="139"/>
</dbReference>